<evidence type="ECO:0000313" key="3">
    <source>
        <dbReference type="Proteomes" id="UP001652445"/>
    </source>
</evidence>
<keyword evidence="1" id="KW-1133">Transmembrane helix</keyword>
<keyword evidence="1" id="KW-0472">Membrane</keyword>
<keyword evidence="1" id="KW-0812">Transmembrane</keyword>
<proteinExistence type="predicted"/>
<feature type="transmembrane region" description="Helical" evidence="1">
    <location>
        <begin position="30"/>
        <end position="52"/>
    </location>
</feature>
<accession>A0ABT2UQW6</accession>
<protein>
    <submittedName>
        <fullName evidence="2">Transposase</fullName>
    </submittedName>
</protein>
<name>A0ABT2UQW6_9BACL</name>
<evidence type="ECO:0000256" key="1">
    <source>
        <dbReference type="SAM" id="Phobius"/>
    </source>
</evidence>
<feature type="transmembrane region" description="Helical" evidence="1">
    <location>
        <begin position="72"/>
        <end position="94"/>
    </location>
</feature>
<gene>
    <name evidence="2" type="ORF">OB236_28535</name>
</gene>
<dbReference type="Proteomes" id="UP001652445">
    <property type="component" value="Unassembled WGS sequence"/>
</dbReference>
<evidence type="ECO:0000313" key="2">
    <source>
        <dbReference type="EMBL" id="MCU6796074.1"/>
    </source>
</evidence>
<keyword evidence="3" id="KW-1185">Reference proteome</keyword>
<dbReference type="RefSeq" id="WP_076230372.1">
    <property type="nucleotide sequence ID" value="NZ_JAOQIO010000098.1"/>
</dbReference>
<reference evidence="2 3" key="1">
    <citation type="submission" date="2022-09" db="EMBL/GenBank/DDBJ databases">
        <authorList>
            <person name="Han X.L."/>
            <person name="Wang Q."/>
            <person name="Lu T."/>
        </authorList>
    </citation>
    <scope>NUCLEOTIDE SEQUENCE [LARGE SCALE GENOMIC DNA]</scope>
    <source>
        <strain evidence="2 3">WQ 127069</strain>
    </source>
</reference>
<organism evidence="2 3">
    <name type="scientific">Paenibacillus baimaensis</name>
    <dbReference type="NCBI Taxonomy" id="2982185"/>
    <lineage>
        <taxon>Bacteria</taxon>
        <taxon>Bacillati</taxon>
        <taxon>Bacillota</taxon>
        <taxon>Bacilli</taxon>
        <taxon>Bacillales</taxon>
        <taxon>Paenibacillaceae</taxon>
        <taxon>Paenibacillus</taxon>
    </lineage>
</organism>
<sequence>MTFAIGAAVIVIPIFMFSAAKWNRGNGVGLGFDWLAIVSSWVFGIMAAVKIYEINRDQEVMMTTIHKLFADVRFLACGAYLGSYLLYRLIAVAWESYQDMKLRRS</sequence>
<comment type="caution">
    <text evidence="2">The sequence shown here is derived from an EMBL/GenBank/DDBJ whole genome shotgun (WGS) entry which is preliminary data.</text>
</comment>
<dbReference type="EMBL" id="JAOQIO010000098">
    <property type="protein sequence ID" value="MCU6796074.1"/>
    <property type="molecule type" value="Genomic_DNA"/>
</dbReference>